<dbReference type="Proteomes" id="UP000234681">
    <property type="component" value="Chromosome 8"/>
</dbReference>
<dbReference type="EMBL" id="CH473954">
    <property type="protein sequence ID" value="EDL77565.1"/>
    <property type="molecule type" value="Genomic_DNA"/>
</dbReference>
<reference evidence="1 2" key="1">
    <citation type="submission" date="2005-09" db="EMBL/GenBank/DDBJ databases">
        <authorList>
            <person name="Mural R.J."/>
            <person name="Li P.W."/>
            <person name="Adams M.D."/>
            <person name="Amanatides P.G."/>
            <person name="Baden-Tillson H."/>
            <person name="Barnstead M."/>
            <person name="Chin S.H."/>
            <person name="Dew I."/>
            <person name="Evans C.A."/>
            <person name="Ferriera S."/>
            <person name="Flanigan M."/>
            <person name="Fosler C."/>
            <person name="Glodek A."/>
            <person name="Gu Z."/>
            <person name="Holt R.A."/>
            <person name="Jennings D."/>
            <person name="Kraft C.L."/>
            <person name="Lu F."/>
            <person name="Nguyen T."/>
            <person name="Nusskern D.R."/>
            <person name="Pfannkoch C.M."/>
            <person name="Sitter C."/>
            <person name="Sutton G.G."/>
            <person name="Venter J.C."/>
            <person name="Wang Z."/>
            <person name="Woodage T."/>
            <person name="Zheng X.H."/>
            <person name="Zhong F."/>
        </authorList>
    </citation>
    <scope>NUCLEOTIDE SEQUENCE [LARGE SCALE GENOMIC DNA]</scope>
    <source>
        <strain>BN</strain>
        <strain evidence="2">Sprague-Dawley</strain>
    </source>
</reference>
<feature type="non-terminal residue" evidence="1">
    <location>
        <position position="1"/>
    </location>
</feature>
<accession>A6I212</accession>
<organism evidence="1 2">
    <name type="scientific">Rattus norvegicus</name>
    <name type="common">Rat</name>
    <dbReference type="NCBI Taxonomy" id="10116"/>
    <lineage>
        <taxon>Eukaryota</taxon>
        <taxon>Metazoa</taxon>
        <taxon>Chordata</taxon>
        <taxon>Craniata</taxon>
        <taxon>Vertebrata</taxon>
        <taxon>Euteleostomi</taxon>
        <taxon>Mammalia</taxon>
        <taxon>Eutheria</taxon>
        <taxon>Euarchontoglires</taxon>
        <taxon>Glires</taxon>
        <taxon>Rodentia</taxon>
        <taxon>Myomorpha</taxon>
        <taxon>Muroidea</taxon>
        <taxon>Muridae</taxon>
        <taxon>Murinae</taxon>
        <taxon>Rattus</taxon>
    </lineage>
</organism>
<evidence type="ECO:0000313" key="2">
    <source>
        <dbReference type="Proteomes" id="UP000234681"/>
    </source>
</evidence>
<dbReference type="AlphaFoldDB" id="A6I212"/>
<evidence type="ECO:0000313" key="1">
    <source>
        <dbReference type="EMBL" id="EDL77565.1"/>
    </source>
</evidence>
<name>A6I212_RAT</name>
<proteinExistence type="predicted"/>
<gene>
    <name evidence="1" type="ORF">rCG_25278</name>
</gene>
<protein>
    <submittedName>
        <fullName evidence="1">RCG25278</fullName>
    </submittedName>
</protein>
<sequence>MSPSHRIAASRRTQEKIHIAIATVTHCESDVRLRKMDHSLSR</sequence>